<reference evidence="2" key="1">
    <citation type="submission" date="2021-12" db="EMBL/GenBank/DDBJ databases">
        <title>Alicyclobacillaceae gen. nov., sp. nov., isolated from chalcocite enrichment system.</title>
        <authorList>
            <person name="Jiang Z."/>
        </authorList>
    </citation>
    <scope>NUCLEOTIDE SEQUENCE</scope>
    <source>
        <strain evidence="2">MYW30-H2</strain>
    </source>
</reference>
<dbReference type="RefSeq" id="WP_347439198.1">
    <property type="nucleotide sequence ID" value="NZ_CP089291.1"/>
</dbReference>
<organism evidence="2 3">
    <name type="scientific">Fodinisporobacter ferrooxydans</name>
    <dbReference type="NCBI Taxonomy" id="2901836"/>
    <lineage>
        <taxon>Bacteria</taxon>
        <taxon>Bacillati</taxon>
        <taxon>Bacillota</taxon>
        <taxon>Bacilli</taxon>
        <taxon>Bacillales</taxon>
        <taxon>Alicyclobacillaceae</taxon>
        <taxon>Fodinisporobacter</taxon>
    </lineage>
</organism>
<dbReference type="Proteomes" id="UP000830167">
    <property type="component" value="Chromosome"/>
</dbReference>
<dbReference type="Pfam" id="PF05816">
    <property type="entry name" value="TelA"/>
    <property type="match status" value="1"/>
</dbReference>
<comment type="similarity">
    <text evidence="1">Belongs to the TelA family.</text>
</comment>
<keyword evidence="3" id="KW-1185">Reference proteome</keyword>
<dbReference type="InterPro" id="IPR008863">
    <property type="entry name" value="Toxic_anion-R_TelA"/>
</dbReference>
<evidence type="ECO:0000256" key="1">
    <source>
        <dbReference type="PIRNR" id="PIRNR026508"/>
    </source>
</evidence>
<name>A0ABY4CQC6_9BACL</name>
<gene>
    <name evidence="2" type="ORF">LSG31_10425</name>
</gene>
<evidence type="ECO:0000313" key="3">
    <source>
        <dbReference type="Proteomes" id="UP000830167"/>
    </source>
</evidence>
<dbReference type="PANTHER" id="PTHR38432:SF2">
    <property type="entry name" value="TELLURITE RESISTANCE PROTEIN"/>
    <property type="match status" value="1"/>
</dbReference>
<proteinExistence type="inferred from homology"/>
<dbReference type="PANTHER" id="PTHR38432">
    <property type="entry name" value="TELA-LIKE PROTEIN SAOUHSC_01408"/>
    <property type="match status" value="1"/>
</dbReference>
<evidence type="ECO:0000313" key="2">
    <source>
        <dbReference type="EMBL" id="UOF92529.1"/>
    </source>
</evidence>
<protein>
    <submittedName>
        <fullName evidence="2">Toxic anion resistance protein</fullName>
    </submittedName>
</protein>
<accession>A0ABY4CQC6</accession>
<dbReference type="EMBL" id="CP089291">
    <property type="protein sequence ID" value="UOF92529.1"/>
    <property type="molecule type" value="Genomic_DNA"/>
</dbReference>
<dbReference type="PIRSF" id="PIRSF026508">
    <property type="entry name" value="TelA"/>
    <property type="match status" value="1"/>
</dbReference>
<sequence length="388" mass="44123">MRFGPQESQTMIAPIQPQATSQFGAGLQEAQVLEIKDDGQLTTNEMALRQAPAVIAISQKLNVNDKNAILEFGNDPAVKISSFADRVLHTIKSKSVTDSGEMLKQLATVMKNFDHKDFEEEKTGLFGKIFGNAKATLEKMFAKYQTIGNDIDKIYKSVNTYKNEINNANLMLEDMFAENLQYYHELEKYVAAGNMVVEELERDDLPYFEQKAQSGSQEDLMNLENLRNVIELIKQRVYDLELAKVVAMQNAPQIRLIQKGNYNLIMKIHSAFIVTIPVFKIGLIQAITLKRQKLIADSMSALDDATNRMLLQNAQNIKTQGVEIARLSGQPSVKIETVEQTWRTILEGIEDTRRIEEENRRAREDGTKRLSQLQRDFRDKMKTLALSR</sequence>